<accession>A0A364MS79</accession>
<feature type="region of interest" description="Disordered" evidence="8">
    <location>
        <begin position="1"/>
        <end position="38"/>
    </location>
</feature>
<feature type="transmembrane region" description="Helical" evidence="9">
    <location>
        <begin position="259"/>
        <end position="282"/>
    </location>
</feature>
<evidence type="ECO:0000256" key="2">
    <source>
        <dbReference type="ARBA" id="ARBA00010992"/>
    </source>
</evidence>
<feature type="transmembrane region" description="Helical" evidence="9">
    <location>
        <begin position="416"/>
        <end position="439"/>
    </location>
</feature>
<proteinExistence type="inferred from homology"/>
<feature type="transmembrane region" description="Helical" evidence="9">
    <location>
        <begin position="492"/>
        <end position="510"/>
    </location>
</feature>
<feature type="transmembrane region" description="Helical" evidence="9">
    <location>
        <begin position="168"/>
        <end position="188"/>
    </location>
</feature>
<dbReference type="NCBIfam" id="TIGR00879">
    <property type="entry name" value="SP"/>
    <property type="match status" value="1"/>
</dbReference>
<evidence type="ECO:0000256" key="6">
    <source>
        <dbReference type="ARBA" id="ARBA00023136"/>
    </source>
</evidence>
<feature type="transmembrane region" description="Helical" evidence="9">
    <location>
        <begin position="200"/>
        <end position="220"/>
    </location>
</feature>
<dbReference type="Gene3D" id="1.20.1250.20">
    <property type="entry name" value="MFS general substrate transporter like domains"/>
    <property type="match status" value="1"/>
</dbReference>
<evidence type="ECO:0000313" key="12">
    <source>
        <dbReference type="Proteomes" id="UP000249619"/>
    </source>
</evidence>
<dbReference type="PRINTS" id="PR00171">
    <property type="entry name" value="SUGRTRNSPORT"/>
</dbReference>
<dbReference type="GO" id="GO:0015791">
    <property type="term" value="P:polyol transmembrane transport"/>
    <property type="evidence" value="ECO:0007669"/>
    <property type="project" value="UniProtKB-ARBA"/>
</dbReference>
<dbReference type="InterPro" id="IPR036259">
    <property type="entry name" value="MFS_trans_sf"/>
</dbReference>
<comment type="caution">
    <text evidence="11">The sequence shown here is derived from an EMBL/GenBank/DDBJ whole genome shotgun (WGS) entry which is preliminary data.</text>
</comment>
<dbReference type="InterPro" id="IPR020846">
    <property type="entry name" value="MFS_dom"/>
</dbReference>
<dbReference type="GO" id="GO:0016020">
    <property type="term" value="C:membrane"/>
    <property type="evidence" value="ECO:0007669"/>
    <property type="project" value="UniProtKB-SubCell"/>
</dbReference>
<evidence type="ECO:0000256" key="8">
    <source>
        <dbReference type="SAM" id="MobiDB-lite"/>
    </source>
</evidence>
<protein>
    <submittedName>
        <fullName evidence="11">MFS sugar transporter</fullName>
    </submittedName>
</protein>
<dbReference type="GO" id="GO:0015798">
    <property type="term" value="P:myo-inositol transport"/>
    <property type="evidence" value="ECO:0007669"/>
    <property type="project" value="UniProtKB-ARBA"/>
</dbReference>
<keyword evidence="12" id="KW-1185">Reference proteome</keyword>
<dbReference type="Pfam" id="PF00083">
    <property type="entry name" value="Sugar_tr"/>
    <property type="match status" value="1"/>
</dbReference>
<evidence type="ECO:0000256" key="1">
    <source>
        <dbReference type="ARBA" id="ARBA00004141"/>
    </source>
</evidence>
<evidence type="ECO:0000256" key="7">
    <source>
        <dbReference type="RuleBase" id="RU003346"/>
    </source>
</evidence>
<dbReference type="PANTHER" id="PTHR48020">
    <property type="entry name" value="PROTON MYO-INOSITOL COTRANSPORTER"/>
    <property type="match status" value="1"/>
</dbReference>
<feature type="transmembrane region" description="Helical" evidence="9">
    <location>
        <begin position="555"/>
        <end position="579"/>
    </location>
</feature>
<evidence type="ECO:0000256" key="9">
    <source>
        <dbReference type="SAM" id="Phobius"/>
    </source>
</evidence>
<comment type="similarity">
    <text evidence="2 7">Belongs to the major facilitator superfamily. Sugar transporter (TC 2.A.1.1) family.</text>
</comment>
<feature type="domain" description="Major facilitator superfamily (MFS) profile" evidence="10">
    <location>
        <begin position="129"/>
        <end position="583"/>
    </location>
</feature>
<dbReference type="AlphaFoldDB" id="A0A364MS79"/>
<keyword evidence="5 9" id="KW-1133">Transmembrane helix</keyword>
<evidence type="ECO:0000256" key="5">
    <source>
        <dbReference type="ARBA" id="ARBA00022989"/>
    </source>
</evidence>
<evidence type="ECO:0000256" key="3">
    <source>
        <dbReference type="ARBA" id="ARBA00022448"/>
    </source>
</evidence>
<dbReference type="InterPro" id="IPR050814">
    <property type="entry name" value="Myo-inositol_Transporter"/>
</dbReference>
<feature type="transmembrane region" description="Helical" evidence="9">
    <location>
        <begin position="522"/>
        <end position="543"/>
    </location>
</feature>
<sequence length="646" mass="73036">MSNKISDDPSPHGLGTEKEDTKDDEQAETFEKREETARGVFDFDEDATVSGKFENPLAGIPKRKLFQDVENFCKKYDMMDKFEMMKKGALISQAPYHAHSIAELDPEDHAVLDHEAKHKWSQPWTLYFLTVMCSLGAATQGMDETCNAGAVAYWPDQLGVSGMPNATYIEGLIVGAPYLACAVLGCWLNEPLNRWFARRGTIWISCFVAAFASIWEAFTYSKWQLFAARFVLGLGIGAKSSTIPVYAAECSPAPIRGALVMQWQVWTAFGIMLGDIMGVAFYSLPEDVAWRFMLGSSCVPPLFVMVQVYFCPESPRWLIQNNKIPKAYKSFLRIRNSELEACRDLFYTYVAVEMERKVNKGKNFLAMLWELFSIPRNRRATAASWIIMFGQQFCGVNVIAYYAVTIFIQSGYTRPQALLFAMGTGILNWVFALPAFFTIDTFGRRFLLLVTFPFLAITLLWTGMSFFIGETDENDNCIGNCTTRTAMITTGMYLYEVFYSPGMGPVPFSYSAEVFPIQVRDVGMASATAVLWAFNFVLSFSWPPLVEAFQPQGAFGWYAAWCIILWILANAFPLVLLFFPETKELTLEELDAVFNVHTHKQMQRGLKEPGYWLQKGVFRRDVELPPLVDIQALRGTREDEHLYGGA</sequence>
<name>A0A364MS79_STELY</name>
<feature type="compositionally biased region" description="Basic and acidic residues" evidence="8">
    <location>
        <begin position="1"/>
        <end position="21"/>
    </location>
</feature>
<dbReference type="PANTHER" id="PTHR48020:SF17">
    <property type="entry name" value="SUGAR TRANSPORTER, PUTATIVE (AFU_ORTHOLOGUE AFUA_8G06870)-RELATED"/>
    <property type="match status" value="1"/>
</dbReference>
<evidence type="ECO:0000259" key="10">
    <source>
        <dbReference type="PROSITE" id="PS50850"/>
    </source>
</evidence>
<dbReference type="InterPro" id="IPR005829">
    <property type="entry name" value="Sugar_transporter_CS"/>
</dbReference>
<dbReference type="InterPro" id="IPR003663">
    <property type="entry name" value="Sugar/inositol_transpt"/>
</dbReference>
<gene>
    <name evidence="11" type="ORF">DDE83_008796</name>
</gene>
<feature type="transmembrane region" description="Helical" evidence="9">
    <location>
        <begin position="382"/>
        <end position="404"/>
    </location>
</feature>
<reference evidence="12" key="1">
    <citation type="submission" date="2018-05" db="EMBL/GenBank/DDBJ databases">
        <title>Draft genome sequence of Stemphylium lycopersici strain CIDEFI 213.</title>
        <authorList>
            <person name="Medina R."/>
            <person name="Franco M.E.E."/>
            <person name="Lucentini C.G."/>
            <person name="Saparrat M.C.N."/>
            <person name="Balatti P.A."/>
        </authorList>
    </citation>
    <scope>NUCLEOTIDE SEQUENCE [LARGE SCALE GENOMIC DNA]</scope>
    <source>
        <strain evidence="12">CIDEFI 213</strain>
    </source>
</reference>
<keyword evidence="4 9" id="KW-0812">Transmembrane</keyword>
<dbReference type="FunFam" id="1.20.1250.20:FF:000474">
    <property type="entry name" value="Sugar transporter, putative"/>
    <property type="match status" value="1"/>
</dbReference>
<keyword evidence="11" id="KW-0762">Sugar transport</keyword>
<dbReference type="GO" id="GO:0022857">
    <property type="term" value="F:transmembrane transporter activity"/>
    <property type="evidence" value="ECO:0007669"/>
    <property type="project" value="InterPro"/>
</dbReference>
<evidence type="ECO:0000256" key="4">
    <source>
        <dbReference type="ARBA" id="ARBA00022692"/>
    </source>
</evidence>
<comment type="subcellular location">
    <subcellularLocation>
        <location evidence="1">Membrane</location>
        <topology evidence="1">Multi-pass membrane protein</topology>
    </subcellularLocation>
</comment>
<dbReference type="PROSITE" id="PS50850">
    <property type="entry name" value="MFS"/>
    <property type="match status" value="1"/>
</dbReference>
<keyword evidence="6 9" id="KW-0472">Membrane</keyword>
<dbReference type="InterPro" id="IPR005828">
    <property type="entry name" value="MFS_sugar_transport-like"/>
</dbReference>
<keyword evidence="3 7" id="KW-0813">Transport</keyword>
<evidence type="ECO:0000313" key="11">
    <source>
        <dbReference type="EMBL" id="RAR01754.1"/>
    </source>
</evidence>
<feature type="transmembrane region" description="Helical" evidence="9">
    <location>
        <begin position="446"/>
        <end position="468"/>
    </location>
</feature>
<dbReference type="PROSITE" id="PS00217">
    <property type="entry name" value="SUGAR_TRANSPORT_2"/>
    <property type="match status" value="1"/>
</dbReference>
<dbReference type="Proteomes" id="UP000249619">
    <property type="component" value="Unassembled WGS sequence"/>
</dbReference>
<dbReference type="EMBL" id="QGDH01000249">
    <property type="protein sequence ID" value="RAR01754.1"/>
    <property type="molecule type" value="Genomic_DNA"/>
</dbReference>
<organism evidence="11 12">
    <name type="scientific">Stemphylium lycopersici</name>
    <name type="common">Tomato gray leaf spot disease fungus</name>
    <name type="synonym">Thyrospora lycopersici</name>
    <dbReference type="NCBI Taxonomy" id="183478"/>
    <lineage>
        <taxon>Eukaryota</taxon>
        <taxon>Fungi</taxon>
        <taxon>Dikarya</taxon>
        <taxon>Ascomycota</taxon>
        <taxon>Pezizomycotina</taxon>
        <taxon>Dothideomycetes</taxon>
        <taxon>Pleosporomycetidae</taxon>
        <taxon>Pleosporales</taxon>
        <taxon>Pleosporineae</taxon>
        <taxon>Pleosporaceae</taxon>
        <taxon>Stemphylium</taxon>
    </lineage>
</organism>
<dbReference type="SUPFAM" id="SSF103473">
    <property type="entry name" value="MFS general substrate transporter"/>
    <property type="match status" value="1"/>
</dbReference>